<proteinExistence type="predicted"/>
<dbReference type="AlphaFoldDB" id="A0A4Q4IX85"/>
<evidence type="ECO:0000256" key="1">
    <source>
        <dbReference type="SAM" id="MobiDB-lite"/>
    </source>
</evidence>
<evidence type="ECO:0000313" key="3">
    <source>
        <dbReference type="Proteomes" id="UP000292734"/>
    </source>
</evidence>
<accession>A0A4Q4IX85</accession>
<feature type="region of interest" description="Disordered" evidence="1">
    <location>
        <begin position="62"/>
        <end position="112"/>
    </location>
</feature>
<name>A0A4Q4IX85_9SPHN</name>
<protein>
    <submittedName>
        <fullName evidence="2">Uncharacterized protein</fullName>
    </submittedName>
</protein>
<comment type="caution">
    <text evidence="2">The sequence shown here is derived from an EMBL/GenBank/DDBJ whole genome shotgun (WGS) entry which is preliminary data.</text>
</comment>
<organism evidence="2 3">
    <name type="scientific">Sphingobium indicum</name>
    <dbReference type="NCBI Taxonomy" id="332055"/>
    <lineage>
        <taxon>Bacteria</taxon>
        <taxon>Pseudomonadati</taxon>
        <taxon>Pseudomonadota</taxon>
        <taxon>Alphaproteobacteria</taxon>
        <taxon>Sphingomonadales</taxon>
        <taxon>Sphingomonadaceae</taxon>
        <taxon>Sphingobium</taxon>
    </lineage>
</organism>
<dbReference type="Proteomes" id="UP000292734">
    <property type="component" value="Unassembled WGS sequence"/>
</dbReference>
<sequence length="112" mass="11288">MAFSSPIFAPSFRRSVTCLGVVLAALGVVGCASGPKKLAVCNGHHLRDVNIYGSVLPGSPVPATTAPRAAPPIPPLSHPRDGDPPPPPAVPSASSSGDKVSFAPRGPHYASC</sequence>
<gene>
    <name evidence="2" type="ORF">EWH08_18225</name>
</gene>
<evidence type="ECO:0000313" key="2">
    <source>
        <dbReference type="EMBL" id="RYL97950.1"/>
    </source>
</evidence>
<dbReference type="EMBL" id="SEOM01000010">
    <property type="protein sequence ID" value="RYL97950.1"/>
    <property type="molecule type" value="Genomic_DNA"/>
</dbReference>
<reference evidence="2 3" key="1">
    <citation type="submission" date="2019-02" db="EMBL/GenBank/DDBJ databases">
        <authorList>
            <person name="Feng G."/>
        </authorList>
    </citation>
    <scope>NUCLEOTIDE SEQUENCE [LARGE SCALE GENOMIC DNA]</scope>
    <source>
        <strain evidence="2 3">DSM 26779</strain>
    </source>
</reference>